<name>A0AA36IR87_9DINO</name>
<dbReference type="CDD" id="cd05121">
    <property type="entry name" value="ABC1_ADCK3-like"/>
    <property type="match status" value="1"/>
</dbReference>
<dbReference type="SUPFAM" id="SSF56112">
    <property type="entry name" value="Protein kinase-like (PK-like)"/>
    <property type="match status" value="1"/>
</dbReference>
<comment type="caution">
    <text evidence="2">The sequence shown here is derived from an EMBL/GenBank/DDBJ whole genome shotgun (WGS) entry which is preliminary data.</text>
</comment>
<feature type="domain" description="ABC1 atypical kinase-like" evidence="1">
    <location>
        <begin position="264"/>
        <end position="336"/>
    </location>
</feature>
<evidence type="ECO:0000313" key="3">
    <source>
        <dbReference type="Proteomes" id="UP001178507"/>
    </source>
</evidence>
<feature type="domain" description="ABC1 atypical kinase-like" evidence="1">
    <location>
        <begin position="40"/>
        <end position="194"/>
    </location>
</feature>
<dbReference type="InterPro" id="IPR051130">
    <property type="entry name" value="Mito_struct-func_regulator"/>
</dbReference>
<dbReference type="GO" id="GO:0008146">
    <property type="term" value="F:sulfotransferase activity"/>
    <property type="evidence" value="ECO:0007669"/>
    <property type="project" value="InterPro"/>
</dbReference>
<reference evidence="2" key="1">
    <citation type="submission" date="2023-08" db="EMBL/GenBank/DDBJ databases">
        <authorList>
            <person name="Chen Y."/>
            <person name="Shah S."/>
            <person name="Dougan E. K."/>
            <person name="Thang M."/>
            <person name="Chan C."/>
        </authorList>
    </citation>
    <scope>NUCLEOTIDE SEQUENCE</scope>
</reference>
<protein>
    <recommendedName>
        <fullName evidence="1">ABC1 atypical kinase-like domain-containing protein</fullName>
    </recommendedName>
</protein>
<organism evidence="2 3">
    <name type="scientific">Effrenium voratum</name>
    <dbReference type="NCBI Taxonomy" id="2562239"/>
    <lineage>
        <taxon>Eukaryota</taxon>
        <taxon>Sar</taxon>
        <taxon>Alveolata</taxon>
        <taxon>Dinophyceae</taxon>
        <taxon>Suessiales</taxon>
        <taxon>Symbiodiniaceae</taxon>
        <taxon>Effrenium</taxon>
    </lineage>
</organism>
<dbReference type="Pfam" id="PF03109">
    <property type="entry name" value="ABC1"/>
    <property type="match status" value="2"/>
</dbReference>
<dbReference type="InterPro" id="IPR004147">
    <property type="entry name" value="ABC1_dom"/>
</dbReference>
<evidence type="ECO:0000259" key="1">
    <source>
        <dbReference type="Pfam" id="PF03109"/>
    </source>
</evidence>
<dbReference type="AlphaFoldDB" id="A0AA36IR87"/>
<dbReference type="PANTHER" id="PTHR43173">
    <property type="entry name" value="ABC1 FAMILY PROTEIN"/>
    <property type="match status" value="1"/>
</dbReference>
<dbReference type="GO" id="GO:0016020">
    <property type="term" value="C:membrane"/>
    <property type="evidence" value="ECO:0007669"/>
    <property type="project" value="InterPro"/>
</dbReference>
<dbReference type="PANTHER" id="PTHR43173:SF34">
    <property type="entry name" value="ABC1 ATYPICAL KINASE-LIKE DOMAIN-CONTAINING PROTEIN"/>
    <property type="match status" value="1"/>
</dbReference>
<sequence>YSPIICKATLYMRGFYLKAAQLVSTRDDFLPEIYLEWCRKLQDEVPMSITSEEAKRVVAQELKIDRVDQLLTDWEDEPIGTASIGQVYKARLKSSNQEVAIKVQVPNAERMFRADITCLKMFTYLAIPWAYEQMREIEKMFQSEFDYLAEFRNLEAMRSNLLPSWGHKIYIPRPIPELQGRRVIGMELLKGEKFISAVRRRLQPLAEREGKSVEEYEKEQTEALRSGKRKAESAAWLHWKVTLWRWWRWVLRRKDPEPVDVGGIFDLLMSIHGQQVLQDGCFNADPHPGNILLLEDGKTLGLIDFGQVAYISQDFRLRLARLMLALANRDKALVARYESHLPTALASNAPGSTGMWLLCRRKLILCTSLNPHGAMRLALLFLRGAAGGPWSYTLVHPPKQLAFCYVSTSGGRWKGKVASQRMVHFFNLLNRVQVPETLTLWNEHISPEELIFWQGSTPVGQKIPEPGRGWRFAAFVRDPLERYVSAFLSKCVPGPDGVLEDNGRHCCFAAYGKHLTGEQLIEAFERRVIRDAKMRGPCDNMHWRPQVECLAMCGPQFHDTRTLDFLGVISAFHGRPMKDQVYEMLSMANVTQQHVEKVFGSQPDQHARDAGSFFQKFFRNITILCAALSLYQIDYLQLGLPLILSEEGARWSQEGWRCESGAMLRW</sequence>
<feature type="non-terminal residue" evidence="2">
    <location>
        <position position="666"/>
    </location>
</feature>
<gene>
    <name evidence="2" type="ORF">EVOR1521_LOCUS17263</name>
</gene>
<evidence type="ECO:0000313" key="2">
    <source>
        <dbReference type="EMBL" id="CAJ1392073.1"/>
    </source>
</evidence>
<dbReference type="InterPro" id="IPR011009">
    <property type="entry name" value="Kinase-like_dom_sf"/>
</dbReference>
<dbReference type="Gene3D" id="3.30.200.20">
    <property type="entry name" value="Phosphorylase Kinase, domain 1"/>
    <property type="match status" value="1"/>
</dbReference>
<dbReference type="Proteomes" id="UP001178507">
    <property type="component" value="Unassembled WGS sequence"/>
</dbReference>
<dbReference type="InterPro" id="IPR005331">
    <property type="entry name" value="Sulfotransferase"/>
</dbReference>
<dbReference type="EMBL" id="CAUJNA010002254">
    <property type="protein sequence ID" value="CAJ1392073.1"/>
    <property type="molecule type" value="Genomic_DNA"/>
</dbReference>
<keyword evidence="3" id="KW-1185">Reference proteome</keyword>
<accession>A0AA36IR87</accession>
<dbReference type="Pfam" id="PF03567">
    <property type="entry name" value="Sulfotransfer_2"/>
    <property type="match status" value="1"/>
</dbReference>
<proteinExistence type="predicted"/>